<keyword evidence="1" id="KW-0812">Transmembrane</keyword>
<evidence type="ECO:0000256" key="1">
    <source>
        <dbReference type="SAM" id="Phobius"/>
    </source>
</evidence>
<gene>
    <name evidence="2" type="ORF">ABB37_00626</name>
</gene>
<dbReference type="AlphaFoldDB" id="A0A0N0E0I0"/>
<keyword evidence="1" id="KW-1133">Transmembrane helix</keyword>
<accession>A0A0N0E0I0</accession>
<dbReference type="RefSeq" id="XP_015664914.1">
    <property type="nucleotide sequence ID" value="XM_015796906.1"/>
</dbReference>
<keyword evidence="1" id="KW-0472">Membrane</keyword>
<name>A0A0N0E0I0_LEPPY</name>
<dbReference type="Proteomes" id="UP000037923">
    <property type="component" value="Unassembled WGS sequence"/>
</dbReference>
<feature type="transmembrane region" description="Helical" evidence="1">
    <location>
        <begin position="780"/>
        <end position="803"/>
    </location>
</feature>
<comment type="caution">
    <text evidence="2">The sequence shown here is derived from an EMBL/GenBank/DDBJ whole genome shotgun (WGS) entry which is preliminary data.</text>
</comment>
<dbReference type="OrthoDB" id="276726at2759"/>
<organism evidence="2 3">
    <name type="scientific">Leptomonas pyrrhocoris</name>
    <name type="common">Firebug parasite</name>
    <dbReference type="NCBI Taxonomy" id="157538"/>
    <lineage>
        <taxon>Eukaryota</taxon>
        <taxon>Discoba</taxon>
        <taxon>Euglenozoa</taxon>
        <taxon>Kinetoplastea</taxon>
        <taxon>Metakinetoplastina</taxon>
        <taxon>Trypanosomatida</taxon>
        <taxon>Trypanosomatidae</taxon>
        <taxon>Leishmaniinae</taxon>
        <taxon>Leptomonas</taxon>
    </lineage>
</organism>
<dbReference type="VEuPathDB" id="TriTrypDB:LpyrH10_01_6260"/>
<evidence type="ECO:0000313" key="3">
    <source>
        <dbReference type="Proteomes" id="UP000037923"/>
    </source>
</evidence>
<dbReference type="GeneID" id="26900923"/>
<proteinExistence type="predicted"/>
<dbReference type="EMBL" id="LGTL01000001">
    <property type="protein sequence ID" value="KPA86475.1"/>
    <property type="molecule type" value="Genomic_DNA"/>
</dbReference>
<protein>
    <recommendedName>
        <fullName evidence="4">Transmembrane protein</fullName>
    </recommendedName>
</protein>
<dbReference type="OMA" id="MMDFRDV"/>
<keyword evidence="3" id="KW-1185">Reference proteome</keyword>
<sequence length="805" mass="90638">MMDFRDVTAENQIKGFSAYFDSINYPAQPLSAESKVFFNTFFGGEGFITLCDLLFGPYYDKGASDARELCWMDYANLAPTQSVATALSGLIHPNSAFISTLEALSTPSATFSARIKKGWKNAAEARLESFLYTDLPLSSVYPQSYQLMTEPGDSNLYVLPRSRVPPILLVPFWEPPVVTRKELSQQQILTSLPCSPIGYFVFRLFFFGMKRVKQYSGDYLAQRRRRNFFSCMWHLKEVAYASLFKTVPIDMPYYTQLLQTYTQIYVSPSLPRHLSSKATIGDVTWTTCDTVAALLIMAPSLLAHRQMKQPLDENTRFGCTNPESLAQITSIVPLHTSMVYALLQNRSDFPVQDSQFSVPPDFPLDASSKAQSDLESIGSTLYRNCLILLRECLLSLDLEPYCKSSHFTYCFELWAVLMHPFDKQQRPMASQHVLHHFEAFSFITVDVLNMLVKSSFCRSMNEESVKVLKKCFFLLSQDSVGSLLGDIHTSQTSPRSIADVVSRYFVLNWTGNDGNIQLPDLHGDTTCDLAARAYVLLERALSGDLSDQLKSDLREALSFMEKVFPNISTHLDAWRSAERSSFVASSSTSSRHVTIADRLSDSDRSLFFKGTKTHRKIFAKNIRLPTRNGRIPGGHHPALQTSLRNEIPLLLGVSRFLDAVTVKALAVYYSSLIPKCDNGHNLWLLYSKNYSCCNHPRETAIWECSLCETVYGSCCMGFPFRADGVRYLVCEASISDDKQCGLCGQVVPNDCSLFYPEHSRGIYVCPDCASQPFKAPSTRWIASYTTWATLVVAVMLYFVIVFLSN</sequence>
<evidence type="ECO:0000313" key="2">
    <source>
        <dbReference type="EMBL" id="KPA86475.1"/>
    </source>
</evidence>
<evidence type="ECO:0008006" key="4">
    <source>
        <dbReference type="Google" id="ProtNLM"/>
    </source>
</evidence>
<reference evidence="2 3" key="1">
    <citation type="submission" date="2015-07" db="EMBL/GenBank/DDBJ databases">
        <title>High-quality genome of monoxenous trypanosomatid Leptomonas pyrrhocoris.</title>
        <authorList>
            <person name="Flegontov P."/>
            <person name="Butenko A."/>
            <person name="Firsov S."/>
            <person name="Vlcek C."/>
            <person name="Logacheva M.D."/>
            <person name="Field M."/>
            <person name="Filatov D."/>
            <person name="Flegontova O."/>
            <person name="Gerasimov E."/>
            <person name="Jackson A.P."/>
            <person name="Kelly S."/>
            <person name="Opperdoes F."/>
            <person name="O'Reilly A."/>
            <person name="Votypka J."/>
            <person name="Yurchenko V."/>
            <person name="Lukes J."/>
        </authorList>
    </citation>
    <scope>NUCLEOTIDE SEQUENCE [LARGE SCALE GENOMIC DNA]</scope>
    <source>
        <strain evidence="2">H10</strain>
    </source>
</reference>